<keyword evidence="3 9" id="KW-0812">Transmembrane</keyword>
<organism evidence="12 13">
    <name type="scientific">Exocentrus adspersus</name>
    <dbReference type="NCBI Taxonomy" id="1586481"/>
    <lineage>
        <taxon>Eukaryota</taxon>
        <taxon>Metazoa</taxon>
        <taxon>Ecdysozoa</taxon>
        <taxon>Arthropoda</taxon>
        <taxon>Hexapoda</taxon>
        <taxon>Insecta</taxon>
        <taxon>Pterygota</taxon>
        <taxon>Neoptera</taxon>
        <taxon>Endopterygota</taxon>
        <taxon>Coleoptera</taxon>
        <taxon>Polyphaga</taxon>
        <taxon>Cucujiformia</taxon>
        <taxon>Chrysomeloidea</taxon>
        <taxon>Cerambycidae</taxon>
        <taxon>Lamiinae</taxon>
        <taxon>Acanthocinini</taxon>
        <taxon>Exocentrus</taxon>
    </lineage>
</organism>
<keyword evidence="13" id="KW-1185">Reference proteome</keyword>
<evidence type="ECO:0000313" key="13">
    <source>
        <dbReference type="Proteomes" id="UP001159042"/>
    </source>
</evidence>
<evidence type="ECO:0000256" key="10">
    <source>
        <dbReference type="SAM" id="Phobius"/>
    </source>
</evidence>
<evidence type="ECO:0000256" key="9">
    <source>
        <dbReference type="RuleBase" id="RU000688"/>
    </source>
</evidence>
<dbReference type="GO" id="GO:0005886">
    <property type="term" value="C:plasma membrane"/>
    <property type="evidence" value="ECO:0007669"/>
    <property type="project" value="TreeGrafter"/>
</dbReference>
<dbReference type="GO" id="GO:0004930">
    <property type="term" value="F:G protein-coupled receptor activity"/>
    <property type="evidence" value="ECO:0007669"/>
    <property type="project" value="UniProtKB-KW"/>
</dbReference>
<evidence type="ECO:0000256" key="3">
    <source>
        <dbReference type="ARBA" id="ARBA00022692"/>
    </source>
</evidence>
<dbReference type="PRINTS" id="PR00237">
    <property type="entry name" value="GPCRRHODOPSN"/>
</dbReference>
<protein>
    <recommendedName>
        <fullName evidence="11">G-protein coupled receptors family 1 profile domain-containing protein</fullName>
    </recommendedName>
</protein>
<reference evidence="12 13" key="1">
    <citation type="journal article" date="2023" name="Insect Mol. Biol.">
        <title>Genome sequencing provides insights into the evolution of gene families encoding plant cell wall-degrading enzymes in longhorned beetles.</title>
        <authorList>
            <person name="Shin N.R."/>
            <person name="Okamura Y."/>
            <person name="Kirsch R."/>
            <person name="Pauchet Y."/>
        </authorList>
    </citation>
    <scope>NUCLEOTIDE SEQUENCE [LARGE SCALE GENOMIC DNA]</scope>
    <source>
        <strain evidence="12">EAD_L_NR</strain>
    </source>
</reference>
<dbReference type="Gene3D" id="1.20.1070.10">
    <property type="entry name" value="Rhodopsin 7-helix transmembrane proteins"/>
    <property type="match status" value="1"/>
</dbReference>
<sequence length="136" mass="14960">IVFLGLAKVPVSIGLVTSFDGIVTICGLFPSRWKLKEENDASFIALSLESVSVTVSILTLTFISIDRWYAICFPLKFKSTTGRAKTAIGIIWIVALACGKQKHIPSKIGLESGRRGDCNLYSLLLISQILEQRDEK</sequence>
<proteinExistence type="inferred from homology"/>
<dbReference type="AlphaFoldDB" id="A0AAV8WE89"/>
<dbReference type="PANTHER" id="PTHR45695">
    <property type="entry name" value="LEUCOKININ RECEPTOR-RELATED"/>
    <property type="match status" value="1"/>
</dbReference>
<evidence type="ECO:0000256" key="1">
    <source>
        <dbReference type="ARBA" id="ARBA00004141"/>
    </source>
</evidence>
<feature type="transmembrane region" description="Helical" evidence="10">
    <location>
        <begin position="12"/>
        <end position="31"/>
    </location>
</feature>
<evidence type="ECO:0000256" key="7">
    <source>
        <dbReference type="ARBA" id="ARBA00023170"/>
    </source>
</evidence>
<comment type="similarity">
    <text evidence="2 9">Belongs to the G-protein coupled receptor 1 family.</text>
</comment>
<evidence type="ECO:0000259" key="11">
    <source>
        <dbReference type="PROSITE" id="PS50262"/>
    </source>
</evidence>
<feature type="transmembrane region" description="Helical" evidence="10">
    <location>
        <begin position="83"/>
        <end position="99"/>
    </location>
</feature>
<keyword evidence="6 10" id="KW-0472">Membrane</keyword>
<evidence type="ECO:0000256" key="2">
    <source>
        <dbReference type="ARBA" id="ARBA00010663"/>
    </source>
</evidence>
<dbReference type="Pfam" id="PF00001">
    <property type="entry name" value="7tm_1"/>
    <property type="match status" value="1"/>
</dbReference>
<feature type="domain" description="G-protein coupled receptors family 1 profile" evidence="11">
    <location>
        <begin position="1"/>
        <end position="96"/>
    </location>
</feature>
<keyword evidence="7 9" id="KW-0675">Receptor</keyword>
<comment type="caution">
    <text evidence="12">The sequence shown here is derived from an EMBL/GenBank/DDBJ whole genome shotgun (WGS) entry which is preliminary data.</text>
</comment>
<dbReference type="EMBL" id="JANEYG010000003">
    <property type="protein sequence ID" value="KAJ8924450.1"/>
    <property type="molecule type" value="Genomic_DNA"/>
</dbReference>
<dbReference type="PROSITE" id="PS00237">
    <property type="entry name" value="G_PROTEIN_RECEP_F1_1"/>
    <property type="match status" value="1"/>
</dbReference>
<dbReference type="PROSITE" id="PS50262">
    <property type="entry name" value="G_PROTEIN_RECEP_F1_2"/>
    <property type="match status" value="1"/>
</dbReference>
<evidence type="ECO:0000256" key="5">
    <source>
        <dbReference type="ARBA" id="ARBA00023040"/>
    </source>
</evidence>
<feature type="transmembrane region" description="Helical" evidence="10">
    <location>
        <begin position="43"/>
        <end position="63"/>
    </location>
</feature>
<keyword evidence="4 10" id="KW-1133">Transmembrane helix</keyword>
<comment type="subcellular location">
    <subcellularLocation>
        <location evidence="1">Membrane</location>
        <topology evidence="1">Multi-pass membrane protein</topology>
    </subcellularLocation>
</comment>
<evidence type="ECO:0000256" key="6">
    <source>
        <dbReference type="ARBA" id="ARBA00023136"/>
    </source>
</evidence>
<dbReference type="Proteomes" id="UP001159042">
    <property type="component" value="Unassembled WGS sequence"/>
</dbReference>
<keyword evidence="8 9" id="KW-0807">Transducer</keyword>
<keyword evidence="5 9" id="KW-0297">G-protein coupled receptor</keyword>
<name>A0AAV8WE89_9CUCU</name>
<dbReference type="PANTHER" id="PTHR45695:SF32">
    <property type="entry name" value="G PROTEIN-COUPLED RECEPTOR 15-LIKE"/>
    <property type="match status" value="1"/>
</dbReference>
<dbReference type="InterPro" id="IPR000276">
    <property type="entry name" value="GPCR_Rhodpsn"/>
</dbReference>
<dbReference type="InterPro" id="IPR017452">
    <property type="entry name" value="GPCR_Rhodpsn_7TM"/>
</dbReference>
<accession>A0AAV8WE89</accession>
<evidence type="ECO:0000256" key="4">
    <source>
        <dbReference type="ARBA" id="ARBA00022989"/>
    </source>
</evidence>
<dbReference type="SUPFAM" id="SSF81321">
    <property type="entry name" value="Family A G protein-coupled receptor-like"/>
    <property type="match status" value="1"/>
</dbReference>
<gene>
    <name evidence="12" type="ORF">NQ315_007247</name>
</gene>
<evidence type="ECO:0000256" key="8">
    <source>
        <dbReference type="ARBA" id="ARBA00023224"/>
    </source>
</evidence>
<evidence type="ECO:0000313" key="12">
    <source>
        <dbReference type="EMBL" id="KAJ8924450.1"/>
    </source>
</evidence>
<feature type="non-terminal residue" evidence="12">
    <location>
        <position position="1"/>
    </location>
</feature>